<keyword evidence="14" id="KW-0511">Multifunctional enzyme</keyword>
<dbReference type="GO" id="GO:0005886">
    <property type="term" value="C:plasma membrane"/>
    <property type="evidence" value="ECO:0007669"/>
    <property type="project" value="UniProtKB-SubCell"/>
</dbReference>
<dbReference type="SUPFAM" id="SSF56601">
    <property type="entry name" value="beta-lactamase/transpeptidase-like"/>
    <property type="match status" value="1"/>
</dbReference>
<gene>
    <name evidence="21" type="ORF">H9Y05_07485</name>
</gene>
<dbReference type="GO" id="GO:0008658">
    <property type="term" value="F:penicillin binding"/>
    <property type="evidence" value="ECO:0007669"/>
    <property type="project" value="InterPro"/>
</dbReference>
<keyword evidence="10" id="KW-0378">Hydrolase</keyword>
<dbReference type="Gene3D" id="3.40.710.10">
    <property type="entry name" value="DD-peptidase/beta-lactamase superfamily"/>
    <property type="match status" value="1"/>
</dbReference>
<evidence type="ECO:0000256" key="2">
    <source>
        <dbReference type="ARBA" id="ARBA00004752"/>
    </source>
</evidence>
<keyword evidence="8" id="KW-0328">Glycosyltransferase</keyword>
<dbReference type="GO" id="GO:0009002">
    <property type="term" value="F:serine-type D-Ala-D-Ala carboxypeptidase activity"/>
    <property type="evidence" value="ECO:0007669"/>
    <property type="project" value="UniProtKB-EC"/>
</dbReference>
<dbReference type="InterPro" id="IPR001460">
    <property type="entry name" value="PCN-bd_Tpept"/>
</dbReference>
<evidence type="ECO:0000256" key="11">
    <source>
        <dbReference type="ARBA" id="ARBA00022960"/>
    </source>
</evidence>
<dbReference type="GO" id="GO:0030288">
    <property type="term" value="C:outer membrane-bounded periplasmic space"/>
    <property type="evidence" value="ECO:0007669"/>
    <property type="project" value="TreeGrafter"/>
</dbReference>
<dbReference type="AlphaFoldDB" id="A0A8J6TSK4"/>
<comment type="catalytic activity">
    <reaction evidence="16">
        <text>Preferential cleavage: (Ac)2-L-Lys-D-Ala-|-D-Ala. Also transpeptidation of peptidyl-alanyl moieties that are N-acyl substituents of D-alanine.</text>
        <dbReference type="EC" id="3.4.16.4"/>
    </reaction>
</comment>
<evidence type="ECO:0000256" key="10">
    <source>
        <dbReference type="ARBA" id="ARBA00022801"/>
    </source>
</evidence>
<dbReference type="GO" id="GO:0071555">
    <property type="term" value="P:cell wall organization"/>
    <property type="evidence" value="ECO:0007669"/>
    <property type="project" value="UniProtKB-KW"/>
</dbReference>
<evidence type="ECO:0000256" key="17">
    <source>
        <dbReference type="ARBA" id="ARBA00049902"/>
    </source>
</evidence>
<keyword evidence="5" id="KW-1003">Cell membrane</keyword>
<comment type="subcellular location">
    <subcellularLocation>
        <location evidence="1">Cell membrane</location>
    </subcellularLocation>
</comment>
<sequence>MSSKKDTASFSDKTKKRLYLLFWLGGLSPFLVITLLLLFQSEDDLPSVEMLDNPPEMLASIIYADDSKTELGRYWQVNRTTVEYKEISPFVTNALIATEDERYMTHSGVDFKGLTRAVVNMGSKGGASTITQQLAKLLFTLQKREREKQARLAGEEVPRTGKFGRINEKAQENIIAVRLEKRFTKEEIITMYLNQFDFLYNAVGIENAAKVYFNKKPNELTKSEAACLVGMVKNPSLYNPRTYQVKDYRSRIAANKGIPAEKVAAADIRKAREEDSLLIHQRRNQVLMQWLKNSEKGNEAITHKITQEEYDKLKNEPIVTDYQVVDHKEGVAPYFRESLRKELTELFKSKDENGELIYKKKDGTPYDLYQDGLRIYTTINIDLQQHAEEALVRHLKSDLQPEFDKNNKRRKRFPFADSYNGTPISDEQIESIMKRARKGSDRYAKMKEEGLSEKEIMASFDVKVPMSVFSWNGTKDTIMTPNDSIRYYKGFLHAGLISIEPQSGFIKAWVGGADITSFAYDHVKQGKRQVGSTIKPFVYGTALAMGVVKPCVVYKDMPYCVDLEDGHGRITGKWCPSGDIPVGKTVSWALQNSNNPGTVAVMSMMGGYAGPKTISKLLKDLDINLRPEDEVPSMCLGVMDLSLFEITGAQAMWANNGIYNRPVSILRIEDRNGNVIYSEEGYSKEVMNENVAYETLKMMKGVVNGGTGGSLRASWRPWGGLTAPMAGKTGTTQGNADGWYMGLTPDLVTGIWVGAEDKQVRFQSMEWGQGARMALPIFGYYMQKVYKDPKINLTQADFAAPATYDPNAFSCTGDNTNAGGDPGLDIFK</sequence>
<evidence type="ECO:0000256" key="12">
    <source>
        <dbReference type="ARBA" id="ARBA00022984"/>
    </source>
</evidence>
<keyword evidence="18" id="KW-1133">Transmembrane helix</keyword>
<evidence type="ECO:0000256" key="15">
    <source>
        <dbReference type="ARBA" id="ARBA00023316"/>
    </source>
</evidence>
<evidence type="ECO:0000256" key="8">
    <source>
        <dbReference type="ARBA" id="ARBA00022676"/>
    </source>
</evidence>
<evidence type="ECO:0000256" key="6">
    <source>
        <dbReference type="ARBA" id="ARBA00022645"/>
    </source>
</evidence>
<dbReference type="RefSeq" id="WP_163489718.1">
    <property type="nucleotide sequence ID" value="NZ_JACVEL010000004.1"/>
</dbReference>
<dbReference type="PANTHER" id="PTHR32282:SF11">
    <property type="entry name" value="PENICILLIN-BINDING PROTEIN 1B"/>
    <property type="match status" value="1"/>
</dbReference>
<evidence type="ECO:0000256" key="3">
    <source>
        <dbReference type="ARBA" id="ARBA00007090"/>
    </source>
</evidence>
<dbReference type="InterPro" id="IPR036950">
    <property type="entry name" value="PBP_transglycosylase"/>
</dbReference>
<evidence type="ECO:0000259" key="19">
    <source>
        <dbReference type="Pfam" id="PF00905"/>
    </source>
</evidence>
<evidence type="ECO:0000256" key="4">
    <source>
        <dbReference type="ARBA" id="ARBA00007739"/>
    </source>
</evidence>
<evidence type="ECO:0000256" key="16">
    <source>
        <dbReference type="ARBA" id="ARBA00034000"/>
    </source>
</evidence>
<dbReference type="GO" id="GO:0008955">
    <property type="term" value="F:peptidoglycan glycosyltransferase activity"/>
    <property type="evidence" value="ECO:0007669"/>
    <property type="project" value="UniProtKB-EC"/>
</dbReference>
<dbReference type="Pfam" id="PF00912">
    <property type="entry name" value="Transgly"/>
    <property type="match status" value="1"/>
</dbReference>
<reference evidence="21" key="1">
    <citation type="submission" date="2020-09" db="EMBL/GenBank/DDBJ databases">
        <title>Taishania pollutisoli gen. nov., sp. nov., Isolated from Tetrabromobisphenol A-Contaminated Soil.</title>
        <authorList>
            <person name="Chen Q."/>
        </authorList>
    </citation>
    <scope>NUCLEOTIDE SEQUENCE</scope>
    <source>
        <strain evidence="21">CZZ-1</strain>
    </source>
</reference>
<comment type="similarity">
    <text evidence="3">In the C-terminal section; belongs to the transpeptidase family.</text>
</comment>
<dbReference type="GO" id="GO:0008360">
    <property type="term" value="P:regulation of cell shape"/>
    <property type="evidence" value="ECO:0007669"/>
    <property type="project" value="UniProtKB-KW"/>
</dbReference>
<dbReference type="PANTHER" id="PTHR32282">
    <property type="entry name" value="BINDING PROTEIN TRANSPEPTIDASE, PUTATIVE-RELATED"/>
    <property type="match status" value="1"/>
</dbReference>
<organism evidence="21 22">
    <name type="scientific">Taishania pollutisoli</name>
    <dbReference type="NCBI Taxonomy" id="2766479"/>
    <lineage>
        <taxon>Bacteria</taxon>
        <taxon>Pseudomonadati</taxon>
        <taxon>Bacteroidota</taxon>
        <taxon>Flavobacteriia</taxon>
        <taxon>Flavobacteriales</taxon>
        <taxon>Crocinitomicaceae</taxon>
        <taxon>Taishania</taxon>
    </lineage>
</organism>
<comment type="pathway">
    <text evidence="2">Cell wall biogenesis; peptidoglycan biosynthesis.</text>
</comment>
<evidence type="ECO:0000259" key="20">
    <source>
        <dbReference type="Pfam" id="PF00912"/>
    </source>
</evidence>
<dbReference type="InterPro" id="IPR012338">
    <property type="entry name" value="Beta-lactam/transpept-like"/>
</dbReference>
<keyword evidence="12" id="KW-0573">Peptidoglycan synthesis</keyword>
<evidence type="ECO:0000313" key="21">
    <source>
        <dbReference type="EMBL" id="MBC9812322.1"/>
    </source>
</evidence>
<comment type="catalytic activity">
    <reaction evidence="17">
        <text>[GlcNAc-(1-&gt;4)-Mur2Ac(oyl-L-Ala-gamma-D-Glu-L-Lys-D-Ala-D-Ala)](n)-di-trans,octa-cis-undecaprenyl diphosphate + beta-D-GlcNAc-(1-&gt;4)-Mur2Ac(oyl-L-Ala-gamma-D-Glu-L-Lys-D-Ala-D-Ala)-di-trans,octa-cis-undecaprenyl diphosphate = [GlcNAc-(1-&gt;4)-Mur2Ac(oyl-L-Ala-gamma-D-Glu-L-Lys-D-Ala-D-Ala)](n+1)-di-trans,octa-cis-undecaprenyl diphosphate + di-trans,octa-cis-undecaprenyl diphosphate + H(+)</text>
        <dbReference type="Rhea" id="RHEA:23708"/>
        <dbReference type="Rhea" id="RHEA-COMP:9602"/>
        <dbReference type="Rhea" id="RHEA-COMP:9603"/>
        <dbReference type="ChEBI" id="CHEBI:15378"/>
        <dbReference type="ChEBI" id="CHEBI:58405"/>
        <dbReference type="ChEBI" id="CHEBI:60033"/>
        <dbReference type="ChEBI" id="CHEBI:78435"/>
        <dbReference type="EC" id="2.4.99.28"/>
    </reaction>
</comment>
<evidence type="ECO:0000256" key="1">
    <source>
        <dbReference type="ARBA" id="ARBA00004236"/>
    </source>
</evidence>
<evidence type="ECO:0000256" key="14">
    <source>
        <dbReference type="ARBA" id="ARBA00023268"/>
    </source>
</evidence>
<dbReference type="EMBL" id="JACVEL010000004">
    <property type="protein sequence ID" value="MBC9812322.1"/>
    <property type="molecule type" value="Genomic_DNA"/>
</dbReference>
<keyword evidence="18" id="KW-0812">Transmembrane</keyword>
<proteinExistence type="inferred from homology"/>
<evidence type="ECO:0000256" key="18">
    <source>
        <dbReference type="SAM" id="Phobius"/>
    </source>
</evidence>
<dbReference type="Pfam" id="PF00905">
    <property type="entry name" value="Transpeptidase"/>
    <property type="match status" value="1"/>
</dbReference>
<dbReference type="SUPFAM" id="SSF53955">
    <property type="entry name" value="Lysozyme-like"/>
    <property type="match status" value="1"/>
</dbReference>
<feature type="domain" description="Glycosyl transferase family 51" evidence="20">
    <location>
        <begin position="73"/>
        <end position="247"/>
    </location>
</feature>
<keyword evidence="13 18" id="KW-0472">Membrane</keyword>
<keyword evidence="22" id="KW-1185">Reference proteome</keyword>
<evidence type="ECO:0000256" key="9">
    <source>
        <dbReference type="ARBA" id="ARBA00022679"/>
    </source>
</evidence>
<evidence type="ECO:0000313" key="22">
    <source>
        <dbReference type="Proteomes" id="UP000652681"/>
    </source>
</evidence>
<evidence type="ECO:0000256" key="7">
    <source>
        <dbReference type="ARBA" id="ARBA00022670"/>
    </source>
</evidence>
<protein>
    <submittedName>
        <fullName evidence="21">Transglycosylase domain-containing protein</fullName>
    </submittedName>
</protein>
<keyword evidence="9" id="KW-0808">Transferase</keyword>
<dbReference type="Gene3D" id="1.10.3810.10">
    <property type="entry name" value="Biosynthetic peptidoglycan transglycosylase-like"/>
    <property type="match status" value="1"/>
</dbReference>
<dbReference type="GO" id="GO:0009252">
    <property type="term" value="P:peptidoglycan biosynthetic process"/>
    <property type="evidence" value="ECO:0007669"/>
    <property type="project" value="UniProtKB-KW"/>
</dbReference>
<dbReference type="GO" id="GO:0006508">
    <property type="term" value="P:proteolysis"/>
    <property type="evidence" value="ECO:0007669"/>
    <property type="project" value="UniProtKB-KW"/>
</dbReference>
<comment type="caution">
    <text evidence="21">The sequence shown here is derived from an EMBL/GenBank/DDBJ whole genome shotgun (WGS) entry which is preliminary data.</text>
</comment>
<comment type="similarity">
    <text evidence="4">In the N-terminal section; belongs to the glycosyltransferase 51 family.</text>
</comment>
<dbReference type="Proteomes" id="UP000652681">
    <property type="component" value="Unassembled WGS sequence"/>
</dbReference>
<keyword evidence="6" id="KW-0121">Carboxypeptidase</keyword>
<evidence type="ECO:0000256" key="5">
    <source>
        <dbReference type="ARBA" id="ARBA00022475"/>
    </source>
</evidence>
<dbReference type="InterPro" id="IPR001264">
    <property type="entry name" value="Glyco_trans_51"/>
</dbReference>
<dbReference type="InterPro" id="IPR023346">
    <property type="entry name" value="Lysozyme-like_dom_sf"/>
</dbReference>
<feature type="transmembrane region" description="Helical" evidence="18">
    <location>
        <begin position="20"/>
        <end position="39"/>
    </location>
</feature>
<keyword evidence="11" id="KW-0133">Cell shape</keyword>
<dbReference type="InterPro" id="IPR050396">
    <property type="entry name" value="Glycosyltr_51/Transpeptidase"/>
</dbReference>
<evidence type="ECO:0000256" key="13">
    <source>
        <dbReference type="ARBA" id="ARBA00023136"/>
    </source>
</evidence>
<accession>A0A8J6TSK4</accession>
<feature type="domain" description="Penicillin-binding protein transpeptidase" evidence="19">
    <location>
        <begin position="522"/>
        <end position="745"/>
    </location>
</feature>
<keyword evidence="7" id="KW-0645">Protease</keyword>
<name>A0A8J6TSK4_9FLAO</name>
<keyword evidence="15" id="KW-0961">Cell wall biogenesis/degradation</keyword>